<reference evidence="1" key="1">
    <citation type="submission" date="2009-10" db="EMBL/GenBank/DDBJ databases">
        <title>Diversity of trophic interactions inside an arsenic-rich microbial ecosystem.</title>
        <authorList>
            <person name="Bertin P.N."/>
            <person name="Heinrich-Salmeron A."/>
            <person name="Pelletier E."/>
            <person name="Goulhen-Chollet F."/>
            <person name="Arsene-Ploetze F."/>
            <person name="Gallien S."/>
            <person name="Calteau A."/>
            <person name="Vallenet D."/>
            <person name="Casiot C."/>
            <person name="Chane-Woon-Ming B."/>
            <person name="Giloteaux L."/>
            <person name="Barakat M."/>
            <person name="Bonnefoy V."/>
            <person name="Bruneel O."/>
            <person name="Chandler M."/>
            <person name="Cleiss J."/>
            <person name="Duran R."/>
            <person name="Elbaz-Poulichet F."/>
            <person name="Fonknechten N."/>
            <person name="Lauga B."/>
            <person name="Mornico D."/>
            <person name="Ortet P."/>
            <person name="Schaeffer C."/>
            <person name="Siguier P."/>
            <person name="Alexander Thil Smith A."/>
            <person name="Van Dorsselaer A."/>
            <person name="Weissenbach J."/>
            <person name="Medigue C."/>
            <person name="Le Paslier D."/>
        </authorList>
    </citation>
    <scope>NUCLEOTIDE SEQUENCE</scope>
</reference>
<protein>
    <submittedName>
        <fullName evidence="1">Uncharacterized protein</fullName>
    </submittedName>
</protein>
<comment type="caution">
    <text evidence="1">The sequence shown here is derived from an EMBL/GenBank/DDBJ whole genome shotgun (WGS) entry which is preliminary data.</text>
</comment>
<sequence length="135" mass="15026">MGCLGPVNTIRAVVPGVTFSQFEERGAMNVWYLRATRDKEMRKSGLVPSGCGENWATLRCRARIWNHQTLHPPPRLAQFSLATPSAPIVLTGPNAFSVGVLTFWCECWFPTHAAQYASWIDGAHKILLTPDMKTL</sequence>
<proteinExistence type="predicted"/>
<name>E6PYG8_9ZZZZ</name>
<dbReference type="AlphaFoldDB" id="E6PYG8"/>
<accession>E6PYG8</accession>
<organism evidence="1">
    <name type="scientific">mine drainage metagenome</name>
    <dbReference type="NCBI Taxonomy" id="410659"/>
    <lineage>
        <taxon>unclassified sequences</taxon>
        <taxon>metagenomes</taxon>
        <taxon>ecological metagenomes</taxon>
    </lineage>
</organism>
<gene>
    <name evidence="1" type="ORF">CARN3_0951</name>
</gene>
<evidence type="ECO:0000313" key="1">
    <source>
        <dbReference type="EMBL" id="CBH99977.1"/>
    </source>
</evidence>
<dbReference type="EMBL" id="CABN01000078">
    <property type="protein sequence ID" value="CBH99977.1"/>
    <property type="molecule type" value="Genomic_DNA"/>
</dbReference>